<evidence type="ECO:0000313" key="2">
    <source>
        <dbReference type="EMBL" id="WRL64338.1"/>
    </source>
</evidence>
<name>A0ABZ1B3A9_9ACTN</name>
<feature type="compositionally biased region" description="Low complexity" evidence="1">
    <location>
        <begin position="129"/>
        <end position="140"/>
    </location>
</feature>
<dbReference type="EMBL" id="CP141261">
    <property type="protein sequence ID" value="WRL64338.1"/>
    <property type="molecule type" value="Genomic_DNA"/>
</dbReference>
<protein>
    <recommendedName>
        <fullName evidence="4">DNRLRE domain-containing protein</fullName>
    </recommendedName>
</protein>
<evidence type="ECO:0000313" key="3">
    <source>
        <dbReference type="Proteomes" id="UP001324287"/>
    </source>
</evidence>
<reference evidence="2 3" key="1">
    <citation type="submission" date="2023-12" db="EMBL/GenBank/DDBJ databases">
        <title>Blastococcus brunescens sp. nov., an actonobacterium isolated from sandstone collected in sahara desert.</title>
        <authorList>
            <person name="Gtari M."/>
            <person name="Ghodhbane F."/>
        </authorList>
    </citation>
    <scope>NUCLEOTIDE SEQUENCE [LARGE SCALE GENOMIC DNA]</scope>
    <source>
        <strain evidence="2 3">BMG 8361</strain>
    </source>
</reference>
<organism evidence="2 3">
    <name type="scientific">Blastococcus brunescens</name>
    <dbReference type="NCBI Taxonomy" id="1564165"/>
    <lineage>
        <taxon>Bacteria</taxon>
        <taxon>Bacillati</taxon>
        <taxon>Actinomycetota</taxon>
        <taxon>Actinomycetes</taxon>
        <taxon>Geodermatophilales</taxon>
        <taxon>Geodermatophilaceae</taxon>
        <taxon>Blastococcus</taxon>
    </lineage>
</organism>
<accession>A0ABZ1B3A9</accession>
<feature type="region of interest" description="Disordered" evidence="1">
    <location>
        <begin position="201"/>
        <end position="284"/>
    </location>
</feature>
<proteinExistence type="predicted"/>
<sequence>MKRALVLLLTTLLAVVGIVLIGPSAQADSGAFRVRASTDDAEQRSDGTVLDSSDLEMLNDKGRQQAVGLRFTQVAIPPGATVTRAYVQFTADESTSTPVPLTIHGQAADNPGTFTRTPVDVSDRPRTTASAEWSPAAWSSGKRGTAQQTSDLTAVVQEIVSRPGWASGNALAVMITGTSSGNREAESFDTGARKAPALHVEWTTGADAQSLPSRSRHRSRRRSRRRRPSRLPRRRPSRSRRLRPSRLPRRRPSRPPLLGLPRRAPASGTRPTPGSSTWLPRPTT</sequence>
<gene>
    <name evidence="2" type="ORF">U6N30_00250</name>
</gene>
<dbReference type="Proteomes" id="UP001324287">
    <property type="component" value="Chromosome"/>
</dbReference>
<feature type="compositionally biased region" description="Basic residues" evidence="1">
    <location>
        <begin position="214"/>
        <end position="253"/>
    </location>
</feature>
<evidence type="ECO:0008006" key="4">
    <source>
        <dbReference type="Google" id="ProtNLM"/>
    </source>
</evidence>
<evidence type="ECO:0000256" key="1">
    <source>
        <dbReference type="SAM" id="MobiDB-lite"/>
    </source>
</evidence>
<keyword evidence="3" id="KW-1185">Reference proteome</keyword>
<dbReference type="RefSeq" id="WP_324275665.1">
    <property type="nucleotide sequence ID" value="NZ_CP141261.1"/>
</dbReference>
<feature type="region of interest" description="Disordered" evidence="1">
    <location>
        <begin position="103"/>
        <end position="149"/>
    </location>
</feature>
<feature type="compositionally biased region" description="Polar residues" evidence="1">
    <location>
        <begin position="269"/>
        <end position="284"/>
    </location>
</feature>